<dbReference type="Proteomes" id="UP000325315">
    <property type="component" value="Unassembled WGS sequence"/>
</dbReference>
<name>A0A5B6VAG2_9ROSI</name>
<dbReference type="EMBL" id="SMMG02000007">
    <property type="protein sequence ID" value="KAA3465981.1"/>
    <property type="molecule type" value="Genomic_DNA"/>
</dbReference>
<evidence type="ECO:0000259" key="1">
    <source>
        <dbReference type="Pfam" id="PF00078"/>
    </source>
</evidence>
<feature type="domain" description="Reverse transcriptase" evidence="1">
    <location>
        <begin position="35"/>
        <end position="131"/>
    </location>
</feature>
<evidence type="ECO:0000313" key="2">
    <source>
        <dbReference type="EMBL" id="KAA3465981.1"/>
    </source>
</evidence>
<keyword evidence="2" id="KW-0808">Transferase</keyword>
<keyword evidence="2" id="KW-0548">Nucleotidyltransferase</keyword>
<dbReference type="AlphaFoldDB" id="A0A5B6VAG2"/>
<organism evidence="2 3">
    <name type="scientific">Gossypium australe</name>
    <dbReference type="NCBI Taxonomy" id="47621"/>
    <lineage>
        <taxon>Eukaryota</taxon>
        <taxon>Viridiplantae</taxon>
        <taxon>Streptophyta</taxon>
        <taxon>Embryophyta</taxon>
        <taxon>Tracheophyta</taxon>
        <taxon>Spermatophyta</taxon>
        <taxon>Magnoliopsida</taxon>
        <taxon>eudicotyledons</taxon>
        <taxon>Gunneridae</taxon>
        <taxon>Pentapetalae</taxon>
        <taxon>rosids</taxon>
        <taxon>malvids</taxon>
        <taxon>Malvales</taxon>
        <taxon>Malvaceae</taxon>
        <taxon>Malvoideae</taxon>
        <taxon>Gossypium</taxon>
    </lineage>
</organism>
<comment type="caution">
    <text evidence="2">The sequence shown here is derived from an EMBL/GenBank/DDBJ whole genome shotgun (WGS) entry which is preliminary data.</text>
</comment>
<keyword evidence="2" id="KW-0695">RNA-directed DNA polymerase</keyword>
<gene>
    <name evidence="2" type="ORF">EPI10_001111</name>
</gene>
<accession>A0A5B6VAG2</accession>
<sequence>MDALFIEFKKWVEQRVCHQDMSRAYDPVEWDFQMIIPEWGLHYGDPFSPYLFLFCMKVFSRILINSQDVGHIREIRATQNGPQINHLFFVDDALLFIRIKTKDVEATIKILREFLKASGQQIYLDKSMVLLALTLPGTKGTLWRYLRHLWWACKKKGRGWAMLEWVNFCLPKGMGGIGFRDLRLFNLELLGRQVLSSKYFPNGNIFHPKKVDKPSYAWSSIITTTKALENGFDL</sequence>
<dbReference type="GO" id="GO:0003964">
    <property type="term" value="F:RNA-directed DNA polymerase activity"/>
    <property type="evidence" value="ECO:0007669"/>
    <property type="project" value="UniProtKB-KW"/>
</dbReference>
<dbReference type="InterPro" id="IPR000477">
    <property type="entry name" value="RT_dom"/>
</dbReference>
<dbReference type="Pfam" id="PF00078">
    <property type="entry name" value="RVT_1"/>
    <property type="match status" value="1"/>
</dbReference>
<evidence type="ECO:0000313" key="3">
    <source>
        <dbReference type="Proteomes" id="UP000325315"/>
    </source>
</evidence>
<reference evidence="2" key="1">
    <citation type="submission" date="2019-08" db="EMBL/GenBank/DDBJ databases">
        <authorList>
            <person name="Liu F."/>
        </authorList>
    </citation>
    <scope>NUCLEOTIDE SEQUENCE [LARGE SCALE GENOMIC DNA]</scope>
    <source>
        <strain evidence="2">PA1801</strain>
        <tissue evidence="2">Leaf</tissue>
    </source>
</reference>
<protein>
    <submittedName>
        <fullName evidence="2">Reverse transcriptase</fullName>
    </submittedName>
</protein>
<keyword evidence="3" id="KW-1185">Reference proteome</keyword>
<proteinExistence type="predicted"/>
<dbReference type="OrthoDB" id="1000768at2759"/>